<reference evidence="2" key="1">
    <citation type="submission" date="2013-07" db="EMBL/GenBank/DDBJ databases">
        <title>The Genome Sequence of Cryptococcus bestiolae CBS10118.</title>
        <authorList>
            <consortium name="The Broad Institute Genome Sequencing Platform"/>
            <person name="Cuomo C."/>
            <person name="Litvintseva A."/>
            <person name="Chen Y."/>
            <person name="Heitman J."/>
            <person name="Sun S."/>
            <person name="Springer D."/>
            <person name="Dromer F."/>
            <person name="Young S.K."/>
            <person name="Zeng Q."/>
            <person name="Gargeya S."/>
            <person name="Fitzgerald M."/>
            <person name="Abouelleil A."/>
            <person name="Alvarado L."/>
            <person name="Berlin A.M."/>
            <person name="Chapman S.B."/>
            <person name="Dewar J."/>
            <person name="Goldberg J."/>
            <person name="Griggs A."/>
            <person name="Gujja S."/>
            <person name="Hansen M."/>
            <person name="Howarth C."/>
            <person name="Imamovic A."/>
            <person name="Larimer J."/>
            <person name="McCowan C."/>
            <person name="Murphy C."/>
            <person name="Pearson M."/>
            <person name="Priest M."/>
            <person name="Roberts A."/>
            <person name="Saif S."/>
            <person name="Shea T."/>
            <person name="Sykes S."/>
            <person name="Wortman J."/>
            <person name="Nusbaum C."/>
            <person name="Birren B."/>
        </authorList>
    </citation>
    <scope>NUCLEOTIDE SEQUENCE [LARGE SCALE GENOMIC DNA]</scope>
    <source>
        <strain evidence="2">CBS 10118</strain>
    </source>
</reference>
<sequence>MSGQQQPVKVEIAVYDFIDGRFVPKNSSGSSSGSTSSASSGSTSNTSGSGPDSTGTSTS</sequence>
<gene>
    <name evidence="2" type="ORF">I302_04871</name>
</gene>
<feature type="compositionally biased region" description="Low complexity" evidence="1">
    <location>
        <begin position="27"/>
        <end position="59"/>
    </location>
</feature>
<protein>
    <submittedName>
        <fullName evidence="2">Uncharacterized protein</fullName>
    </submittedName>
</protein>
<dbReference type="EMBL" id="KI894021">
    <property type="protein sequence ID" value="OCF25061.1"/>
    <property type="molecule type" value="Genomic_DNA"/>
</dbReference>
<organism evidence="2">
    <name type="scientific">Kwoniella bestiolae CBS 10118</name>
    <dbReference type="NCBI Taxonomy" id="1296100"/>
    <lineage>
        <taxon>Eukaryota</taxon>
        <taxon>Fungi</taxon>
        <taxon>Dikarya</taxon>
        <taxon>Basidiomycota</taxon>
        <taxon>Agaricomycotina</taxon>
        <taxon>Tremellomycetes</taxon>
        <taxon>Tremellales</taxon>
        <taxon>Cryptococcaceae</taxon>
        <taxon>Kwoniella</taxon>
    </lineage>
</organism>
<reference evidence="2" key="2">
    <citation type="submission" date="2014-01" db="EMBL/GenBank/DDBJ databases">
        <title>Evolution of pathogenesis and genome organization in the Tremellales.</title>
        <authorList>
            <person name="Cuomo C."/>
            <person name="Litvintseva A."/>
            <person name="Heitman J."/>
            <person name="Chen Y."/>
            <person name="Sun S."/>
            <person name="Springer D."/>
            <person name="Dromer F."/>
            <person name="Young S."/>
            <person name="Zeng Q."/>
            <person name="Chapman S."/>
            <person name="Gujja S."/>
            <person name="Saif S."/>
            <person name="Birren B."/>
        </authorList>
    </citation>
    <scope>NUCLEOTIDE SEQUENCE</scope>
    <source>
        <strain evidence="2">CBS 10118</strain>
    </source>
</reference>
<evidence type="ECO:0000313" key="2">
    <source>
        <dbReference type="EMBL" id="OCF25061.1"/>
    </source>
</evidence>
<proteinExistence type="predicted"/>
<evidence type="ECO:0000256" key="1">
    <source>
        <dbReference type="SAM" id="MobiDB-lite"/>
    </source>
</evidence>
<dbReference type="AlphaFoldDB" id="A0A1B9G221"/>
<accession>A0A1B9G221</accession>
<dbReference type="VEuPathDB" id="FungiDB:I302_04871"/>
<name>A0A1B9G221_9TREE</name>
<feature type="region of interest" description="Disordered" evidence="1">
    <location>
        <begin position="21"/>
        <end position="59"/>
    </location>
</feature>